<dbReference type="InterPro" id="IPR015815">
    <property type="entry name" value="HIBADH-related"/>
</dbReference>
<dbReference type="Proteomes" id="UP000252488">
    <property type="component" value="Unassembled WGS sequence"/>
</dbReference>
<dbReference type="PIRSF" id="PIRSF000103">
    <property type="entry name" value="HIBADH"/>
    <property type="match status" value="1"/>
</dbReference>
<dbReference type="PROSITE" id="PS00895">
    <property type="entry name" value="3_HYDROXYISOBUT_DH"/>
    <property type="match status" value="1"/>
</dbReference>
<dbReference type="PANTHER" id="PTHR43060:SF15">
    <property type="entry name" value="3-HYDROXYISOBUTYRATE DEHYDROGENASE-LIKE 1, MITOCHONDRIAL-RELATED"/>
    <property type="match status" value="1"/>
</dbReference>
<keyword evidence="3" id="KW-0520">NAD</keyword>
<keyword evidence="2" id="KW-0560">Oxidoreductase</keyword>
<dbReference type="EMBL" id="QKKS01000015">
    <property type="protein sequence ID" value="RBM82058.1"/>
    <property type="molecule type" value="Genomic_DNA"/>
</dbReference>
<dbReference type="InterPro" id="IPR002204">
    <property type="entry name" value="3-OH-isobutyrate_DH-rel_CS"/>
</dbReference>
<dbReference type="PANTHER" id="PTHR43060">
    <property type="entry name" value="3-HYDROXYISOBUTYRATE DEHYDROGENASE-LIKE 1, MITOCHONDRIAL-RELATED"/>
    <property type="match status" value="1"/>
</dbReference>
<dbReference type="SUPFAM" id="SSF48179">
    <property type="entry name" value="6-phosphogluconate dehydrogenase C-terminal domain-like"/>
    <property type="match status" value="1"/>
</dbReference>
<protein>
    <submittedName>
        <fullName evidence="8">NAD(P)-dependent oxidoreductase</fullName>
    </submittedName>
</protein>
<sequence length="316" mass="33540">MWGYQRPTFSAKSFGDKNKNHKENKMRVSFIGLGVMGYPMAGHLQKAGFEVTVFNRTQAKAVAWAKQFGGQYAETVAECVKNADVVLTCVGNDDDVRSMTTAATGAIPAMKPGAILIDHTTTSALLAEELSAAAQQAGLHFMDAPVSGGQAGAENGVLTIMCGGDEALFAKMQPIFAAYGRSSVLMGAAGQGQRAKMVNQICIAGVLNGLSEGLMLAEQAGLDIPNLVACLKNGAAGSWQMENRALTMSQEKFDFGFAIDWMIKDLGFCLDEAAQLGLRLPMTENTMTAYQCLSAQGLGRMDTSVLIQAVKEASKK</sequence>
<evidence type="ECO:0000313" key="7">
    <source>
        <dbReference type="EMBL" id="RBM53015.1"/>
    </source>
</evidence>
<evidence type="ECO:0000256" key="2">
    <source>
        <dbReference type="ARBA" id="ARBA00023002"/>
    </source>
</evidence>
<dbReference type="Gene3D" id="3.40.50.720">
    <property type="entry name" value="NAD(P)-binding Rossmann-like Domain"/>
    <property type="match status" value="1"/>
</dbReference>
<evidence type="ECO:0000313" key="8">
    <source>
        <dbReference type="EMBL" id="RBM82058.1"/>
    </source>
</evidence>
<dbReference type="GO" id="GO:0016054">
    <property type="term" value="P:organic acid catabolic process"/>
    <property type="evidence" value="ECO:0007669"/>
    <property type="project" value="UniProtKB-ARBA"/>
</dbReference>
<comment type="similarity">
    <text evidence="1">Belongs to the HIBADH-related family.</text>
</comment>
<evidence type="ECO:0000256" key="4">
    <source>
        <dbReference type="PIRSR" id="PIRSR000103-1"/>
    </source>
</evidence>
<dbReference type="GO" id="GO:0050661">
    <property type="term" value="F:NADP binding"/>
    <property type="evidence" value="ECO:0007669"/>
    <property type="project" value="InterPro"/>
</dbReference>
<dbReference type="InterPro" id="IPR029154">
    <property type="entry name" value="HIBADH-like_NADP-bd"/>
</dbReference>
<gene>
    <name evidence="7" type="ORF">DLR69_13415</name>
    <name evidence="8" type="ORF">DLR70_09075</name>
</gene>
<reference evidence="9 10" key="1">
    <citation type="submission" date="2018-06" db="EMBL/GenBank/DDBJ databases">
        <title>Draft genome sequences of nine Vibrio sp. clinical isolates from across the United States representing the closest known relative of Vibrio cholerae.</title>
        <authorList>
            <person name="Islam M.T."/>
            <person name="Liang K."/>
            <person name="Im M.S."/>
            <person name="Winkjer J."/>
            <person name="Busby S."/>
            <person name="Batra D."/>
            <person name="Rowe L."/>
            <person name="Tarr C.L."/>
            <person name="Boucher Y."/>
        </authorList>
    </citation>
    <scope>NUCLEOTIDE SEQUENCE [LARGE SCALE GENOMIC DNA]</scope>
    <source>
        <strain evidence="7 10">2016V-1111</strain>
        <strain evidence="8 9">2016V-1114</strain>
    </source>
</reference>
<dbReference type="InterPro" id="IPR006115">
    <property type="entry name" value="6PGDH_NADP-bd"/>
</dbReference>
<feature type="domain" description="3-hydroxyisobutyrate dehydrogenase-like NAD-binding" evidence="6">
    <location>
        <begin position="190"/>
        <end position="309"/>
    </location>
</feature>
<name>A0AAX1QVS7_9VIBR</name>
<dbReference type="SUPFAM" id="SSF51735">
    <property type="entry name" value="NAD(P)-binding Rossmann-fold domains"/>
    <property type="match status" value="1"/>
</dbReference>
<feature type="domain" description="6-phosphogluconate dehydrogenase NADP-binding" evidence="5">
    <location>
        <begin position="28"/>
        <end position="187"/>
    </location>
</feature>
<dbReference type="GO" id="GO:0016491">
    <property type="term" value="F:oxidoreductase activity"/>
    <property type="evidence" value="ECO:0007669"/>
    <property type="project" value="UniProtKB-KW"/>
</dbReference>
<evidence type="ECO:0000313" key="10">
    <source>
        <dbReference type="Proteomes" id="UP000252488"/>
    </source>
</evidence>
<dbReference type="EMBL" id="QKKR01000028">
    <property type="protein sequence ID" value="RBM53015.1"/>
    <property type="molecule type" value="Genomic_DNA"/>
</dbReference>
<proteinExistence type="inferred from homology"/>
<evidence type="ECO:0000259" key="5">
    <source>
        <dbReference type="Pfam" id="PF03446"/>
    </source>
</evidence>
<dbReference type="RefSeq" id="WP_113593678.1">
    <property type="nucleotide sequence ID" value="NZ_CAWNVX010000029.1"/>
</dbReference>
<dbReference type="AlphaFoldDB" id="A0AAX1QVS7"/>
<evidence type="ECO:0000256" key="1">
    <source>
        <dbReference type="ARBA" id="ARBA00009080"/>
    </source>
</evidence>
<dbReference type="Proteomes" id="UP000252427">
    <property type="component" value="Unassembled WGS sequence"/>
</dbReference>
<dbReference type="Pfam" id="PF14833">
    <property type="entry name" value="NAD_binding_11"/>
    <property type="match status" value="1"/>
</dbReference>
<dbReference type="InterPro" id="IPR008927">
    <property type="entry name" value="6-PGluconate_DH-like_C_sf"/>
</dbReference>
<evidence type="ECO:0000313" key="9">
    <source>
        <dbReference type="Proteomes" id="UP000252427"/>
    </source>
</evidence>
<keyword evidence="10" id="KW-1185">Reference proteome</keyword>
<dbReference type="Gene3D" id="1.10.1040.10">
    <property type="entry name" value="N-(1-d-carboxylethyl)-l-norvaline Dehydrogenase, domain 2"/>
    <property type="match status" value="1"/>
</dbReference>
<organism evidence="8 9">
    <name type="scientific">Vibrio paracholerae</name>
    <dbReference type="NCBI Taxonomy" id="650003"/>
    <lineage>
        <taxon>Bacteria</taxon>
        <taxon>Pseudomonadati</taxon>
        <taxon>Pseudomonadota</taxon>
        <taxon>Gammaproteobacteria</taxon>
        <taxon>Vibrionales</taxon>
        <taxon>Vibrionaceae</taxon>
        <taxon>Vibrio</taxon>
    </lineage>
</organism>
<evidence type="ECO:0000256" key="3">
    <source>
        <dbReference type="ARBA" id="ARBA00023027"/>
    </source>
</evidence>
<accession>A0AAX1QVS7</accession>
<dbReference type="InterPro" id="IPR036291">
    <property type="entry name" value="NAD(P)-bd_dom_sf"/>
</dbReference>
<dbReference type="Pfam" id="PF03446">
    <property type="entry name" value="NAD_binding_2"/>
    <property type="match status" value="1"/>
</dbReference>
<comment type="caution">
    <text evidence="8">The sequence shown here is derived from an EMBL/GenBank/DDBJ whole genome shotgun (WGS) entry which is preliminary data.</text>
</comment>
<dbReference type="GO" id="GO:0051287">
    <property type="term" value="F:NAD binding"/>
    <property type="evidence" value="ECO:0007669"/>
    <property type="project" value="InterPro"/>
</dbReference>
<evidence type="ECO:0000259" key="6">
    <source>
        <dbReference type="Pfam" id="PF14833"/>
    </source>
</evidence>
<feature type="active site" evidence="4">
    <location>
        <position position="196"/>
    </location>
</feature>
<dbReference type="InterPro" id="IPR013328">
    <property type="entry name" value="6PGD_dom2"/>
</dbReference>